<dbReference type="PANTHER" id="PTHR30273:SF2">
    <property type="entry name" value="PROTEIN FECR"/>
    <property type="match status" value="1"/>
</dbReference>
<dbReference type="Pfam" id="PF04773">
    <property type="entry name" value="FecR"/>
    <property type="match status" value="1"/>
</dbReference>
<dbReference type="Pfam" id="PF16344">
    <property type="entry name" value="FecR_C"/>
    <property type="match status" value="1"/>
</dbReference>
<dbReference type="PIRSF" id="PIRSF018266">
    <property type="entry name" value="FecR"/>
    <property type="match status" value="1"/>
</dbReference>
<gene>
    <name evidence="4" type="ORF">BacF7301_14180</name>
</gene>
<dbReference type="InterPro" id="IPR012373">
    <property type="entry name" value="Ferrdict_sens_TM"/>
</dbReference>
<evidence type="ECO:0000259" key="3">
    <source>
        <dbReference type="Pfam" id="PF16344"/>
    </source>
</evidence>
<sequence length="307" mass="35713">MENMNPESLLRRAQMLGDDIKEMESIDVLGAYRQAQAKIIEDRRKKMYNQLMRYAAFLTIPLLLSSLILGYLYWGGEETGEKYAEVMAARGSIIRYELPDHSVVWLNSGSTLRYPTVFKKDNRNVELKGEAYFEVEADHERPFYVNTPGGLSVYVYGTKFNVNAYEDDSYVETVLEKGKVNVISPDGKTIAQLVPGEQLRYNKLERELSKNKVDVYEKVAWKDGKLIFRNTELGEIFERLERHFNVDIQFNNISGKEYKYRATFRNETLPQILDYLAKSAALKWRTEEAVQQEDDTFTKKKIIVDLY</sequence>
<keyword evidence="5" id="KW-1185">Reference proteome</keyword>
<dbReference type="InterPro" id="IPR006860">
    <property type="entry name" value="FecR"/>
</dbReference>
<dbReference type="Proteomes" id="UP000501780">
    <property type="component" value="Chromosome"/>
</dbReference>
<evidence type="ECO:0000313" key="4">
    <source>
        <dbReference type="EMBL" id="QIU97517.1"/>
    </source>
</evidence>
<evidence type="ECO:0000259" key="2">
    <source>
        <dbReference type="Pfam" id="PF04773"/>
    </source>
</evidence>
<keyword evidence="1" id="KW-0812">Transmembrane</keyword>
<feature type="transmembrane region" description="Helical" evidence="1">
    <location>
        <begin position="54"/>
        <end position="74"/>
    </location>
</feature>
<dbReference type="RefSeq" id="WP_167967208.1">
    <property type="nucleotide sequence ID" value="NZ_CP050831.1"/>
</dbReference>
<organism evidence="4 5">
    <name type="scientific">Bacteroides faecium</name>
    <dbReference type="NCBI Taxonomy" id="2715212"/>
    <lineage>
        <taxon>Bacteria</taxon>
        <taxon>Pseudomonadati</taxon>
        <taxon>Bacteroidota</taxon>
        <taxon>Bacteroidia</taxon>
        <taxon>Bacteroidales</taxon>
        <taxon>Bacteroidaceae</taxon>
        <taxon>Bacteroides</taxon>
    </lineage>
</organism>
<dbReference type="InterPro" id="IPR032508">
    <property type="entry name" value="FecR_C"/>
</dbReference>
<dbReference type="Gene3D" id="2.60.120.1440">
    <property type="match status" value="1"/>
</dbReference>
<keyword evidence="1" id="KW-1133">Transmembrane helix</keyword>
<evidence type="ECO:0000313" key="5">
    <source>
        <dbReference type="Proteomes" id="UP000501780"/>
    </source>
</evidence>
<dbReference type="KEGG" id="bfc:BacF7301_14180"/>
<feature type="domain" description="Protein FecR C-terminal" evidence="3">
    <location>
        <begin position="225"/>
        <end position="288"/>
    </location>
</feature>
<keyword evidence="1" id="KW-0472">Membrane</keyword>
<proteinExistence type="predicted"/>
<dbReference type="Gene3D" id="3.55.50.30">
    <property type="match status" value="1"/>
</dbReference>
<feature type="domain" description="FecR protein" evidence="2">
    <location>
        <begin position="88"/>
        <end position="180"/>
    </location>
</feature>
<protein>
    <submittedName>
        <fullName evidence="4">DUF4974 domain-containing protein</fullName>
    </submittedName>
</protein>
<dbReference type="AlphaFoldDB" id="A0A6H0KYI5"/>
<dbReference type="FunFam" id="2.60.120.1440:FF:000001">
    <property type="entry name" value="Putative anti-sigma factor"/>
    <property type="match status" value="1"/>
</dbReference>
<evidence type="ECO:0000256" key="1">
    <source>
        <dbReference type="SAM" id="Phobius"/>
    </source>
</evidence>
<name>A0A6H0KYI5_9BACE</name>
<dbReference type="GO" id="GO:0016989">
    <property type="term" value="F:sigma factor antagonist activity"/>
    <property type="evidence" value="ECO:0007669"/>
    <property type="project" value="TreeGrafter"/>
</dbReference>
<dbReference type="PANTHER" id="PTHR30273">
    <property type="entry name" value="PERIPLASMIC SIGNAL SENSOR AND SIGMA FACTOR ACTIVATOR FECR-RELATED"/>
    <property type="match status" value="1"/>
</dbReference>
<accession>A0A6H0KYI5</accession>
<dbReference type="EMBL" id="CP050831">
    <property type="protein sequence ID" value="QIU97517.1"/>
    <property type="molecule type" value="Genomic_DNA"/>
</dbReference>
<reference evidence="4 5" key="1">
    <citation type="submission" date="2020-03" db="EMBL/GenBank/DDBJ databases">
        <title>Genomic analysis of Bacteroides faecium CBA7301.</title>
        <authorList>
            <person name="Kim J."/>
            <person name="Roh S.W."/>
        </authorList>
    </citation>
    <scope>NUCLEOTIDE SEQUENCE [LARGE SCALE GENOMIC DNA]</scope>
    <source>
        <strain evidence="4 5">CBA7301</strain>
    </source>
</reference>